<accession>A0A226WP33</accession>
<dbReference type="AlphaFoldDB" id="A0A226WP33"/>
<organism evidence="6 7">
    <name type="scientific">Caballeronia sordidicola</name>
    <name type="common">Burkholderia sordidicola</name>
    <dbReference type="NCBI Taxonomy" id="196367"/>
    <lineage>
        <taxon>Bacteria</taxon>
        <taxon>Pseudomonadati</taxon>
        <taxon>Pseudomonadota</taxon>
        <taxon>Betaproteobacteria</taxon>
        <taxon>Burkholderiales</taxon>
        <taxon>Burkholderiaceae</taxon>
        <taxon>Caballeronia</taxon>
    </lineage>
</organism>
<dbReference type="GO" id="GO:0005524">
    <property type="term" value="F:ATP binding"/>
    <property type="evidence" value="ECO:0007669"/>
    <property type="project" value="UniProtKB-UniRule"/>
</dbReference>
<sequence>MKALRLGMDVSYLGPTKGTSYFNADLLKDCAYACDANIEQIGLCLAQAKSIHRALPLTAVVSFSELGLETAAIIADNLQVSGLDFDAVLNTRYKDTMRAKLGDHPDLQLPWKRVRSEEDLQHFFDQHGPRIIVKPINGAASQGVHQIRNANELKRYLESREQYGSDGILAEKLIDSDKLYSIETLSVDGRHDIITMSLSKLVGYPYSLVSHTVVPPYGVEREETLRIAGLTRIFLSAIDLKNGVAHTEVKIGSDGRPHIIESQTRVGGDRIWKMAELTSGVHQIDLAFDNLIGRPVASACAQKLGAAGFFCFLPPAGVVKAVCELGFLKIDDAVIEYEFNVEIGDSLLDIVDNTQRKGYVCVRALSHDDLFERVARIYKNIWIEYEDGSFWRPAIA</sequence>
<dbReference type="InterPro" id="IPR011761">
    <property type="entry name" value="ATP-grasp"/>
</dbReference>
<evidence type="ECO:0000313" key="6">
    <source>
        <dbReference type="EMBL" id="OXC72961.1"/>
    </source>
</evidence>
<keyword evidence="2 4" id="KW-0547">Nucleotide-binding</keyword>
<dbReference type="InterPro" id="IPR052032">
    <property type="entry name" value="ATP-dep_AA_Ligase"/>
</dbReference>
<dbReference type="PANTHER" id="PTHR43585">
    <property type="entry name" value="FUMIPYRROLE BIOSYNTHESIS PROTEIN C"/>
    <property type="match status" value="1"/>
</dbReference>
<reference evidence="7" key="1">
    <citation type="submission" date="2017-01" db="EMBL/GenBank/DDBJ databases">
        <title>Genome Analysis of Deinococcus marmoris KOPRI26562.</title>
        <authorList>
            <person name="Kim J.H."/>
            <person name="Oh H.-M."/>
        </authorList>
    </citation>
    <scope>NUCLEOTIDE SEQUENCE [LARGE SCALE GENOMIC DNA]</scope>
    <source>
        <strain evidence="7">PAMC 26633</strain>
    </source>
</reference>
<proteinExistence type="predicted"/>
<dbReference type="PANTHER" id="PTHR43585:SF2">
    <property type="entry name" value="ATP-GRASP ENZYME FSQD"/>
    <property type="match status" value="1"/>
</dbReference>
<keyword evidence="3 4" id="KW-0067">ATP-binding</keyword>
<evidence type="ECO:0000256" key="3">
    <source>
        <dbReference type="ARBA" id="ARBA00022840"/>
    </source>
</evidence>
<protein>
    <recommendedName>
        <fullName evidence="5">ATP-grasp domain-containing protein</fullName>
    </recommendedName>
</protein>
<dbReference type="PROSITE" id="PS50975">
    <property type="entry name" value="ATP_GRASP"/>
    <property type="match status" value="1"/>
</dbReference>
<dbReference type="InterPro" id="IPR013815">
    <property type="entry name" value="ATP_grasp_subdomain_1"/>
</dbReference>
<dbReference type="GO" id="GO:0046872">
    <property type="term" value="F:metal ion binding"/>
    <property type="evidence" value="ECO:0007669"/>
    <property type="project" value="InterPro"/>
</dbReference>
<gene>
    <name evidence="6" type="ORF">BSU04_39170</name>
</gene>
<dbReference type="Pfam" id="PF13535">
    <property type="entry name" value="ATP-grasp_4"/>
    <property type="match status" value="1"/>
</dbReference>
<dbReference type="Proteomes" id="UP000214720">
    <property type="component" value="Unassembled WGS sequence"/>
</dbReference>
<dbReference type="Gene3D" id="3.30.1490.20">
    <property type="entry name" value="ATP-grasp fold, A domain"/>
    <property type="match status" value="1"/>
</dbReference>
<keyword evidence="1" id="KW-0436">Ligase</keyword>
<dbReference type="Gene3D" id="3.40.50.20">
    <property type="match status" value="1"/>
</dbReference>
<evidence type="ECO:0000256" key="1">
    <source>
        <dbReference type="ARBA" id="ARBA00022598"/>
    </source>
</evidence>
<dbReference type="GO" id="GO:0016874">
    <property type="term" value="F:ligase activity"/>
    <property type="evidence" value="ECO:0007669"/>
    <property type="project" value="UniProtKB-KW"/>
</dbReference>
<evidence type="ECO:0000256" key="2">
    <source>
        <dbReference type="ARBA" id="ARBA00022741"/>
    </source>
</evidence>
<feature type="domain" description="ATP-grasp" evidence="5">
    <location>
        <begin position="98"/>
        <end position="292"/>
    </location>
</feature>
<evidence type="ECO:0000259" key="5">
    <source>
        <dbReference type="PROSITE" id="PS50975"/>
    </source>
</evidence>
<dbReference type="Gene3D" id="3.30.470.20">
    <property type="entry name" value="ATP-grasp fold, B domain"/>
    <property type="match status" value="1"/>
</dbReference>
<dbReference type="EMBL" id="MTHB01000261">
    <property type="protein sequence ID" value="OXC72961.1"/>
    <property type="molecule type" value="Genomic_DNA"/>
</dbReference>
<evidence type="ECO:0000256" key="4">
    <source>
        <dbReference type="PROSITE-ProRule" id="PRU00409"/>
    </source>
</evidence>
<name>A0A226WP33_CABSO</name>
<comment type="caution">
    <text evidence="6">The sequence shown here is derived from an EMBL/GenBank/DDBJ whole genome shotgun (WGS) entry which is preliminary data.</text>
</comment>
<dbReference type="SUPFAM" id="SSF56059">
    <property type="entry name" value="Glutathione synthetase ATP-binding domain-like"/>
    <property type="match status" value="1"/>
</dbReference>
<evidence type="ECO:0000313" key="7">
    <source>
        <dbReference type="Proteomes" id="UP000214720"/>
    </source>
</evidence>